<evidence type="ECO:0000313" key="6">
    <source>
        <dbReference type="EMBL" id="PHN98820.1"/>
    </source>
</evidence>
<name>A0A2G1BXQ9_9FLAO</name>
<dbReference type="AlphaFoldDB" id="A0A2G1BXQ9"/>
<dbReference type="PROSITE" id="PS50975">
    <property type="entry name" value="ATP_GRASP"/>
    <property type="match status" value="1"/>
</dbReference>
<protein>
    <submittedName>
        <fullName evidence="5">NAD-dependent epimerase/dehydratase family protein</fullName>
    </submittedName>
</protein>
<organism evidence="6 7">
    <name type="scientific">Tenacibaculum discolor</name>
    <dbReference type="NCBI Taxonomy" id="361581"/>
    <lineage>
        <taxon>Bacteria</taxon>
        <taxon>Pseudomonadati</taxon>
        <taxon>Bacteroidota</taxon>
        <taxon>Flavobacteriia</taxon>
        <taxon>Flavobacteriales</taxon>
        <taxon>Flavobacteriaceae</taxon>
        <taxon>Tenacibaculum</taxon>
    </lineage>
</organism>
<evidence type="ECO:0000256" key="1">
    <source>
        <dbReference type="ARBA" id="ARBA00022857"/>
    </source>
</evidence>
<keyword evidence="3" id="KW-0547">Nucleotide-binding</keyword>
<evidence type="ECO:0000256" key="2">
    <source>
        <dbReference type="ARBA" id="ARBA00023277"/>
    </source>
</evidence>
<gene>
    <name evidence="6" type="ORF">CSC81_01135</name>
    <name evidence="5" type="ORF">Q8W23_06400</name>
</gene>
<dbReference type="SUPFAM" id="SSF56059">
    <property type="entry name" value="Glutathione synthetase ATP-binding domain-like"/>
    <property type="match status" value="1"/>
</dbReference>
<evidence type="ECO:0000256" key="3">
    <source>
        <dbReference type="PROSITE-ProRule" id="PRU00409"/>
    </source>
</evidence>
<reference evidence="6" key="2">
    <citation type="submission" date="2017-10" db="EMBL/GenBank/DDBJ databases">
        <authorList>
            <person name="Enke T.N."/>
            <person name="Cordero O.X."/>
        </authorList>
    </citation>
    <scope>NUCLEOTIDE SEQUENCE</scope>
    <source>
        <strain evidence="6">4G03</strain>
    </source>
</reference>
<dbReference type="Gene3D" id="3.30.470.20">
    <property type="entry name" value="ATP-grasp fold, B domain"/>
    <property type="match status" value="1"/>
</dbReference>
<evidence type="ECO:0000313" key="5">
    <source>
        <dbReference type="EMBL" id="MDP2541107.1"/>
    </source>
</evidence>
<keyword evidence="1" id="KW-0521">NADP</keyword>
<evidence type="ECO:0000313" key="8">
    <source>
        <dbReference type="Proteomes" id="UP001242342"/>
    </source>
</evidence>
<dbReference type="Gene3D" id="3.40.50.20">
    <property type="match status" value="1"/>
</dbReference>
<evidence type="ECO:0000313" key="7">
    <source>
        <dbReference type="Proteomes" id="UP000222163"/>
    </source>
</evidence>
<dbReference type="InterPro" id="IPR048764">
    <property type="entry name" value="PylC_N"/>
</dbReference>
<evidence type="ECO:0000259" key="4">
    <source>
        <dbReference type="PROSITE" id="PS50975"/>
    </source>
</evidence>
<dbReference type="Proteomes" id="UP000222163">
    <property type="component" value="Unassembled WGS sequence"/>
</dbReference>
<dbReference type="InterPro" id="IPR011761">
    <property type="entry name" value="ATP-grasp"/>
</dbReference>
<dbReference type="InterPro" id="IPR036291">
    <property type="entry name" value="NAD(P)-bd_dom_sf"/>
</dbReference>
<keyword evidence="2" id="KW-0119">Carbohydrate metabolism</keyword>
<dbReference type="RefSeq" id="WP_099213930.1">
    <property type="nucleotide sequence ID" value="NZ_JAUYVU010000004.1"/>
</dbReference>
<dbReference type="InterPro" id="IPR001509">
    <property type="entry name" value="Epimerase_deHydtase"/>
</dbReference>
<dbReference type="Pfam" id="PF21360">
    <property type="entry name" value="PylC-like_N"/>
    <property type="match status" value="1"/>
</dbReference>
<reference evidence="6 7" key="1">
    <citation type="journal article" date="2016" name="Nat. Commun.">
        <title>Microbial interactions lead to rapid micro-scale successions on model marine particles.</title>
        <authorList>
            <person name="Datta M.S."/>
            <person name="Sliwerska E."/>
            <person name="Gore J."/>
            <person name="Polz M.F."/>
            <person name="Cordero O.X."/>
        </authorList>
    </citation>
    <scope>NUCLEOTIDE SEQUENCE [LARGE SCALE GENOMIC DNA]</scope>
    <source>
        <strain evidence="6 7">4G03</strain>
    </source>
</reference>
<dbReference type="PANTHER" id="PTHR43103">
    <property type="entry name" value="NUCLEOSIDE-DIPHOSPHATE-SUGAR EPIMERASE"/>
    <property type="match status" value="1"/>
</dbReference>
<dbReference type="Pfam" id="PF01370">
    <property type="entry name" value="Epimerase"/>
    <property type="match status" value="1"/>
</dbReference>
<dbReference type="EMBL" id="PDUU01000002">
    <property type="protein sequence ID" value="PHN98820.1"/>
    <property type="molecule type" value="Genomic_DNA"/>
</dbReference>
<dbReference type="GO" id="GO:0046872">
    <property type="term" value="F:metal ion binding"/>
    <property type="evidence" value="ECO:0007669"/>
    <property type="project" value="InterPro"/>
</dbReference>
<comment type="caution">
    <text evidence="6">The sequence shown here is derived from an EMBL/GenBank/DDBJ whole genome shotgun (WGS) entry which is preliminary data.</text>
</comment>
<dbReference type="PANTHER" id="PTHR43103:SF3">
    <property type="entry name" value="ADP-L-GLYCERO-D-MANNO-HEPTOSE-6-EPIMERASE"/>
    <property type="match status" value="1"/>
</dbReference>
<feature type="domain" description="ATP-grasp" evidence="4">
    <location>
        <begin position="118"/>
        <end position="314"/>
    </location>
</feature>
<keyword evidence="3" id="KW-0067">ATP-binding</keyword>
<accession>A0A2G1BXQ9</accession>
<dbReference type="EMBL" id="JAUYVU010000004">
    <property type="protein sequence ID" value="MDP2541107.1"/>
    <property type="molecule type" value="Genomic_DNA"/>
</dbReference>
<dbReference type="Gene3D" id="3.40.50.720">
    <property type="entry name" value="NAD(P)-binding Rossmann-like Domain"/>
    <property type="match status" value="1"/>
</dbReference>
<keyword evidence="8" id="KW-1185">Reference proteome</keyword>
<dbReference type="Proteomes" id="UP001242342">
    <property type="component" value="Unassembled WGS sequence"/>
</dbReference>
<reference evidence="5 8" key="3">
    <citation type="submission" date="2023-07" db="EMBL/GenBank/DDBJ databases">
        <title>Genome content predicts the carbon catabolic preferences of heterotrophic bacteria.</title>
        <authorList>
            <person name="Gralka M."/>
        </authorList>
    </citation>
    <scope>NUCLEOTIDE SEQUENCE [LARGE SCALE GENOMIC DNA]</scope>
    <source>
        <strain evidence="5 8">4G03</strain>
    </source>
</reference>
<sequence>MKTRVLVTCVGSGVGQSVVDSLNLSRNFYIVGCDGNPNVYAHSFCDKFYVVKGIYEDNYIENIIENALTEKIQIIIPGHDYELFLFSTNIDKFKSVGLEVLVSGADVIKASRNKKDWYNYFKPMGCSIVPTFELKEFLKNPDSSILPAIIKPAGGSASQGIFIINNIDEIPEDIGNDLIIQPYLFPEKSDNNYQKIKNMVDKGKFLQMSEISIQLIFDKNAKFKDIFISKNVLKNGVPVHIDPIKPKEFKHLDEILKFVPVLEEKGVMGPVNIQGRVTDKGIYFFEMNMRFTGITGNRALFGFNEVVYLVNNFLGKDAKLNGYSLNKVGVRQVACATIPKTTGINTITILGGGSNIGKYFIKKNIASTQKINLIVRESSIKKYEKMFAGYDNVQIISPVDEYLDNYLTESDALINFVSALANTTEEKMYEAIRFIQILIPRIAKAKISRIVNISSQSVYNQKLDEEKTEENEVFVDRAYAFQKVMMEELFASINQYNPLSKVVSLRLTRVLNPKDKEQCGFFGKIISELKKGNTVKIQTPLNKTNLIHIHDVSRAIGFVLYQMSNFEEPEIINVGGANISMQDFCKKVENIFLIKDQVIYDEQKSDKIVSIVDDSKFKLLGWKCEKSIDDIIKEI</sequence>
<dbReference type="SUPFAM" id="SSF51735">
    <property type="entry name" value="NAD(P)-binding Rossmann-fold domains"/>
    <property type="match status" value="1"/>
</dbReference>
<dbReference type="GO" id="GO:0005524">
    <property type="term" value="F:ATP binding"/>
    <property type="evidence" value="ECO:0007669"/>
    <property type="project" value="UniProtKB-UniRule"/>
</dbReference>
<proteinExistence type="predicted"/>